<sequence length="83" mass="9071">MQKNVGPLDRNIRYLFGAVMLIGGLIFQSWWGVAGLVLIFTAVIRYCPLYVPFGINTDGDGYGTTVGYEAQVKPGRDGENISV</sequence>
<evidence type="ECO:0000256" key="1">
    <source>
        <dbReference type="SAM" id="Phobius"/>
    </source>
</evidence>
<name>A0ABR9XUE2_9CHLB</name>
<dbReference type="EMBL" id="JADGII010000040">
    <property type="protein sequence ID" value="MBF0637677.1"/>
    <property type="molecule type" value="Genomic_DNA"/>
</dbReference>
<dbReference type="Proteomes" id="UP000619838">
    <property type="component" value="Unassembled WGS sequence"/>
</dbReference>
<feature type="transmembrane region" description="Helical" evidence="1">
    <location>
        <begin position="12"/>
        <end position="44"/>
    </location>
</feature>
<gene>
    <name evidence="3" type="ORF">INT08_10915</name>
</gene>
<proteinExistence type="predicted"/>
<dbReference type="RefSeq" id="WP_114608875.1">
    <property type="nucleotide sequence ID" value="NZ_JABVZQ010000015.1"/>
</dbReference>
<feature type="domain" description="Inner membrane protein YgaP-like transmembrane" evidence="2">
    <location>
        <begin position="1"/>
        <end position="58"/>
    </location>
</feature>
<protein>
    <submittedName>
        <fullName evidence="3">DUF2892 domain-containing protein</fullName>
    </submittedName>
</protein>
<keyword evidence="1" id="KW-0812">Transmembrane</keyword>
<reference evidence="3 4" key="1">
    <citation type="journal article" date="2020" name="Microorganisms">
        <title>Simultaneous Genome Sequencing of Prosthecochloris ethylica and Desulfuromonas acetoxidans within a Syntrophic Mixture Reveals Unique Pili and Protein Interactions.</title>
        <authorList>
            <person name="Kyndt J.A."/>
            <person name="Van Beeumen J.J."/>
            <person name="Meyer T.E."/>
        </authorList>
    </citation>
    <scope>NUCLEOTIDE SEQUENCE [LARGE SCALE GENOMIC DNA]</scope>
    <source>
        <strain evidence="3 4">N3</strain>
    </source>
</reference>
<organism evidence="3 4">
    <name type="scientific">Prosthecochloris ethylica</name>
    <dbReference type="NCBI Taxonomy" id="2743976"/>
    <lineage>
        <taxon>Bacteria</taxon>
        <taxon>Pseudomonadati</taxon>
        <taxon>Chlorobiota</taxon>
        <taxon>Chlorobiia</taxon>
        <taxon>Chlorobiales</taxon>
        <taxon>Chlorobiaceae</taxon>
        <taxon>Prosthecochloris</taxon>
    </lineage>
</organism>
<evidence type="ECO:0000259" key="2">
    <source>
        <dbReference type="Pfam" id="PF11127"/>
    </source>
</evidence>
<dbReference type="Pfam" id="PF11127">
    <property type="entry name" value="YgaP-like_TM"/>
    <property type="match status" value="1"/>
</dbReference>
<keyword evidence="1" id="KW-0472">Membrane</keyword>
<keyword evidence="1" id="KW-1133">Transmembrane helix</keyword>
<dbReference type="InterPro" id="IPR021309">
    <property type="entry name" value="YgaP-like_TM"/>
</dbReference>
<comment type="caution">
    <text evidence="3">The sequence shown here is derived from an EMBL/GenBank/DDBJ whole genome shotgun (WGS) entry which is preliminary data.</text>
</comment>
<accession>A0ABR9XUE2</accession>
<keyword evidence="4" id="KW-1185">Reference proteome</keyword>
<evidence type="ECO:0000313" key="3">
    <source>
        <dbReference type="EMBL" id="MBF0637677.1"/>
    </source>
</evidence>
<evidence type="ECO:0000313" key="4">
    <source>
        <dbReference type="Proteomes" id="UP000619838"/>
    </source>
</evidence>